<name>A0A0G0FEP0_9BACT</name>
<gene>
    <name evidence="1" type="ORF">US29_C0007G0012</name>
</gene>
<dbReference type="InterPro" id="IPR036866">
    <property type="entry name" value="RibonucZ/Hydroxyglut_hydro"/>
</dbReference>
<sequence>MKIKKIGWTSFLISSANVSAITDPLELSKIGTSFPKTSTDIALFTEYPKTIKTSILKDTKLDAKVVPDKREKIIEISTPGEFEVGGLMIRRDLDTDFYIIDENTVRVVYLGGTDSTFNAENIKNIGDVDVLILPVGDGVNFMNFDVMEKVISEIDPAVILPCAFNEEGPSGNTLKTKEEFIKHFGFASVREESYLNVSKKKVDEEGAQSVEVIFLK</sequence>
<dbReference type="Proteomes" id="UP000033886">
    <property type="component" value="Unassembled WGS sequence"/>
</dbReference>
<dbReference type="PANTHER" id="PTHR42967">
    <property type="entry name" value="METAL DEPENDENT HYDROLASE"/>
    <property type="match status" value="1"/>
</dbReference>
<evidence type="ECO:0000313" key="1">
    <source>
        <dbReference type="EMBL" id="KKQ17538.1"/>
    </source>
</evidence>
<dbReference type="SUPFAM" id="SSF56281">
    <property type="entry name" value="Metallo-hydrolase/oxidoreductase"/>
    <property type="match status" value="1"/>
</dbReference>
<evidence type="ECO:0000313" key="2">
    <source>
        <dbReference type="Proteomes" id="UP000033886"/>
    </source>
</evidence>
<proteinExistence type="predicted"/>
<comment type="caution">
    <text evidence="1">The sequence shown here is derived from an EMBL/GenBank/DDBJ whole genome shotgun (WGS) entry which is preliminary data.</text>
</comment>
<reference evidence="1 2" key="1">
    <citation type="journal article" date="2015" name="Nature">
        <title>rRNA introns, odd ribosomes, and small enigmatic genomes across a large radiation of phyla.</title>
        <authorList>
            <person name="Brown C.T."/>
            <person name="Hug L.A."/>
            <person name="Thomas B.C."/>
            <person name="Sharon I."/>
            <person name="Castelle C.J."/>
            <person name="Singh A."/>
            <person name="Wilkins M.J."/>
            <person name="Williams K.H."/>
            <person name="Banfield J.F."/>
        </authorList>
    </citation>
    <scope>NUCLEOTIDE SEQUENCE [LARGE SCALE GENOMIC DNA]</scope>
</reference>
<keyword evidence="1" id="KW-0378">Hydrolase</keyword>
<dbReference type="Pfam" id="PF13483">
    <property type="entry name" value="Lactamase_B_3"/>
    <property type="match status" value="1"/>
</dbReference>
<accession>A0A0G0FEP0</accession>
<dbReference type="Gene3D" id="3.60.15.10">
    <property type="entry name" value="Ribonuclease Z/Hydroxyacylglutathione hydrolase-like"/>
    <property type="match status" value="1"/>
</dbReference>
<organism evidence="1 2">
    <name type="scientific">candidate division WS6 bacterium GW2011_GWF1_36_8</name>
    <dbReference type="NCBI Taxonomy" id="1619098"/>
    <lineage>
        <taxon>Bacteria</taxon>
        <taxon>Candidatus Dojkabacteria</taxon>
    </lineage>
</organism>
<dbReference type="PANTHER" id="PTHR42967:SF1">
    <property type="entry name" value="MBL FOLD METALLO-HYDROLASE"/>
    <property type="match status" value="1"/>
</dbReference>
<dbReference type="GO" id="GO:0016787">
    <property type="term" value="F:hydrolase activity"/>
    <property type="evidence" value="ECO:0007669"/>
    <property type="project" value="UniProtKB-KW"/>
</dbReference>
<dbReference type="EMBL" id="LBSK01000007">
    <property type="protein sequence ID" value="KKQ17538.1"/>
    <property type="molecule type" value="Genomic_DNA"/>
</dbReference>
<dbReference type="AlphaFoldDB" id="A0A0G0FEP0"/>
<protein>
    <submittedName>
        <fullName evidence="1">Zn-dependent hydrolase of the beta-lactamase fold-like protein</fullName>
    </submittedName>
</protein>